<gene>
    <name evidence="1" type="ORF">IHE45_13G078700</name>
</gene>
<comment type="caution">
    <text evidence="1">The sequence shown here is derived from an EMBL/GenBank/DDBJ whole genome shotgun (WGS) entry which is preliminary data.</text>
</comment>
<dbReference type="EMBL" id="CM037023">
    <property type="protein sequence ID" value="KAH7666086.1"/>
    <property type="molecule type" value="Genomic_DNA"/>
</dbReference>
<accession>A0ACB7UYT9</accession>
<reference evidence="2" key="1">
    <citation type="journal article" date="2022" name="Nat. Commun.">
        <title>Chromosome evolution and the genetic basis of agronomically important traits in greater yam.</title>
        <authorList>
            <person name="Bredeson J.V."/>
            <person name="Lyons J.B."/>
            <person name="Oniyinde I.O."/>
            <person name="Okereke N.R."/>
            <person name="Kolade O."/>
            <person name="Nnabue I."/>
            <person name="Nwadili C.O."/>
            <person name="Hribova E."/>
            <person name="Parker M."/>
            <person name="Nwogha J."/>
            <person name="Shu S."/>
            <person name="Carlson J."/>
            <person name="Kariba R."/>
            <person name="Muthemba S."/>
            <person name="Knop K."/>
            <person name="Barton G.J."/>
            <person name="Sherwood A.V."/>
            <person name="Lopez-Montes A."/>
            <person name="Asiedu R."/>
            <person name="Jamnadass R."/>
            <person name="Muchugi A."/>
            <person name="Goodstein D."/>
            <person name="Egesi C.N."/>
            <person name="Featherston J."/>
            <person name="Asfaw A."/>
            <person name="Simpson G.G."/>
            <person name="Dolezel J."/>
            <person name="Hendre P.S."/>
            <person name="Van Deynze A."/>
            <person name="Kumar P.L."/>
            <person name="Obidiegwu J.E."/>
            <person name="Bhattacharjee R."/>
            <person name="Rokhsar D.S."/>
        </authorList>
    </citation>
    <scope>NUCLEOTIDE SEQUENCE [LARGE SCALE GENOMIC DNA]</scope>
    <source>
        <strain evidence="2">cv. TDa95/00328</strain>
    </source>
</reference>
<keyword evidence="2" id="KW-1185">Reference proteome</keyword>
<dbReference type="Proteomes" id="UP000827976">
    <property type="component" value="Chromosome 13"/>
</dbReference>
<evidence type="ECO:0000313" key="1">
    <source>
        <dbReference type="EMBL" id="KAH7666086.1"/>
    </source>
</evidence>
<name>A0ACB7UYT9_DIOAL</name>
<proteinExistence type="predicted"/>
<evidence type="ECO:0000313" key="2">
    <source>
        <dbReference type="Proteomes" id="UP000827976"/>
    </source>
</evidence>
<protein>
    <submittedName>
        <fullName evidence="1">Myc-type basic helix-loop-helix (BHLH) domain-containing protein</fullName>
    </submittedName>
</protein>
<organism evidence="1 2">
    <name type="scientific">Dioscorea alata</name>
    <name type="common">Purple yam</name>
    <dbReference type="NCBI Taxonomy" id="55571"/>
    <lineage>
        <taxon>Eukaryota</taxon>
        <taxon>Viridiplantae</taxon>
        <taxon>Streptophyta</taxon>
        <taxon>Embryophyta</taxon>
        <taxon>Tracheophyta</taxon>
        <taxon>Spermatophyta</taxon>
        <taxon>Magnoliopsida</taxon>
        <taxon>Liliopsida</taxon>
        <taxon>Dioscoreales</taxon>
        <taxon>Dioscoreaceae</taxon>
        <taxon>Dioscorea</taxon>
    </lineage>
</organism>
<sequence length="304" mass="34754">MDPFSFQDEIMQLEDIYFPTFSPDPFALIPSATETLIQSPANVLPSEKERADFIAPCFVEYSRLKDDHARRNLELKSNELRNVHQRVIEYLRKIPWTKNPKMEMRVEKNCSRLFQHMMKERLRREKISQCYADLYSIILPRPKADKNSIVQSAAVYLKELQICKEELRRQNKMLKEKIDTGNILQSKGIDSRTEYEMKDDNMSIEETKIEVQLMNPVSTIDSIIEALQCMKGMGVKATSIYSEFSRDKFTTMMTINAKVEKNCGGNSGGNGEEDKVAITKKGIVGPNKAVTTTTTPSPHAPTIT</sequence>